<feature type="region of interest" description="Disordered" evidence="1">
    <location>
        <begin position="17"/>
        <end position="72"/>
    </location>
</feature>
<keyword evidence="3" id="KW-1185">Reference proteome</keyword>
<evidence type="ECO:0000313" key="3">
    <source>
        <dbReference type="Proteomes" id="UP000556084"/>
    </source>
</evidence>
<dbReference type="RefSeq" id="WP_184349462.1">
    <property type="nucleotide sequence ID" value="NZ_JACHJH010000003.1"/>
</dbReference>
<protein>
    <submittedName>
        <fullName evidence="2">Uncharacterized protein</fullName>
    </submittedName>
</protein>
<comment type="caution">
    <text evidence="2">The sequence shown here is derived from an EMBL/GenBank/DDBJ whole genome shotgun (WGS) entry which is preliminary data.</text>
</comment>
<dbReference type="AlphaFoldDB" id="A0A7W7LPG6"/>
<proteinExistence type="predicted"/>
<evidence type="ECO:0000256" key="1">
    <source>
        <dbReference type="SAM" id="MobiDB-lite"/>
    </source>
</evidence>
<evidence type="ECO:0000313" key="2">
    <source>
        <dbReference type="EMBL" id="MBB4893587.1"/>
    </source>
</evidence>
<dbReference type="EMBL" id="JACHJH010000003">
    <property type="protein sequence ID" value="MBB4893587.1"/>
    <property type="molecule type" value="Genomic_DNA"/>
</dbReference>
<gene>
    <name evidence="2" type="ORF">FHS39_002618</name>
</gene>
<feature type="compositionally biased region" description="Basic and acidic residues" evidence="1">
    <location>
        <begin position="37"/>
        <end position="72"/>
    </location>
</feature>
<name>A0A7W7LPG6_9ACTN</name>
<accession>A0A7W7LPG6</accession>
<sequence>MGKEADESKARAEQLHRLMDRLAAGRAPGPGEQAEADSLREAVHRRMRELDEARGEETGGGPEDDRRTRDGD</sequence>
<reference evidence="2 3" key="1">
    <citation type="submission" date="2020-08" db="EMBL/GenBank/DDBJ databases">
        <title>Genomic Encyclopedia of Type Strains, Phase III (KMG-III): the genomes of soil and plant-associated and newly described type strains.</title>
        <authorList>
            <person name="Whitman W."/>
        </authorList>
    </citation>
    <scope>NUCLEOTIDE SEQUENCE [LARGE SCALE GENOMIC DNA]</scope>
    <source>
        <strain evidence="2 3">CECT 3266</strain>
    </source>
</reference>
<organism evidence="2 3">
    <name type="scientific">Streptomyces olivoverticillatus</name>
    <dbReference type="NCBI Taxonomy" id="66427"/>
    <lineage>
        <taxon>Bacteria</taxon>
        <taxon>Bacillati</taxon>
        <taxon>Actinomycetota</taxon>
        <taxon>Actinomycetes</taxon>
        <taxon>Kitasatosporales</taxon>
        <taxon>Streptomycetaceae</taxon>
        <taxon>Streptomyces</taxon>
    </lineage>
</organism>
<dbReference type="Proteomes" id="UP000556084">
    <property type="component" value="Unassembled WGS sequence"/>
</dbReference>